<comment type="similarity">
    <text evidence="2">Belongs to the fimbrial protein family.</text>
</comment>
<keyword evidence="7" id="KW-1185">Reference proteome</keyword>
<dbReference type="InterPro" id="IPR039458">
    <property type="entry name" value="FimA-like"/>
</dbReference>
<protein>
    <submittedName>
        <fullName evidence="6">Major type 1 subunit fimbrin (Pilin)</fullName>
    </submittedName>
</protein>
<dbReference type="SUPFAM" id="SSF49401">
    <property type="entry name" value="Bacterial adhesins"/>
    <property type="match status" value="1"/>
</dbReference>
<keyword evidence="4" id="KW-0281">Fimbrium</keyword>
<dbReference type="STRING" id="667676.SAMN05192539_100645"/>
<dbReference type="InterPro" id="IPR036937">
    <property type="entry name" value="Adhesion_dom_fimbrial_sf"/>
</dbReference>
<feature type="chain" id="PRO_5011674290" evidence="5">
    <location>
        <begin position="27"/>
        <end position="181"/>
    </location>
</feature>
<dbReference type="InterPro" id="IPR050263">
    <property type="entry name" value="Bact_Fimbrial_Adh_Pro"/>
</dbReference>
<evidence type="ECO:0000256" key="3">
    <source>
        <dbReference type="ARBA" id="ARBA00022729"/>
    </source>
</evidence>
<dbReference type="Pfam" id="PF16970">
    <property type="entry name" value="FimA"/>
    <property type="match status" value="1"/>
</dbReference>
<gene>
    <name evidence="6" type="ORF">SAMN05192539_100645</name>
</gene>
<dbReference type="RefSeq" id="WP_090865018.1">
    <property type="nucleotide sequence ID" value="NZ_FNYE01000006.1"/>
</dbReference>
<comment type="subcellular location">
    <subcellularLocation>
        <location evidence="1">Fimbrium</location>
    </subcellularLocation>
</comment>
<evidence type="ECO:0000313" key="6">
    <source>
        <dbReference type="EMBL" id="SEJ04076.1"/>
    </source>
</evidence>
<dbReference type="GO" id="GO:0043709">
    <property type="term" value="P:cell adhesion involved in single-species biofilm formation"/>
    <property type="evidence" value="ECO:0007669"/>
    <property type="project" value="TreeGrafter"/>
</dbReference>
<evidence type="ECO:0000256" key="5">
    <source>
        <dbReference type="SAM" id="SignalP"/>
    </source>
</evidence>
<dbReference type="Proteomes" id="UP000198866">
    <property type="component" value="Unassembled WGS sequence"/>
</dbReference>
<evidence type="ECO:0000256" key="4">
    <source>
        <dbReference type="ARBA" id="ARBA00023263"/>
    </source>
</evidence>
<reference evidence="7" key="1">
    <citation type="submission" date="2016-10" db="EMBL/GenBank/DDBJ databases">
        <authorList>
            <person name="Varghese N."/>
            <person name="Submissions S."/>
        </authorList>
    </citation>
    <scope>NUCLEOTIDE SEQUENCE [LARGE SCALE GENOMIC DNA]</scope>
    <source>
        <strain evidence="7">LMG 26031</strain>
    </source>
</reference>
<dbReference type="PANTHER" id="PTHR33420:SF3">
    <property type="entry name" value="FIMBRIAL SUBUNIT ELFA"/>
    <property type="match status" value="1"/>
</dbReference>
<feature type="signal peptide" evidence="5">
    <location>
        <begin position="1"/>
        <end position="26"/>
    </location>
</feature>
<dbReference type="AlphaFoldDB" id="A0A1H6VK83"/>
<sequence length="181" mass="18287">MKVKKSGLLIAMAIAAGAALPTASFASDGTITFTGTITPNTCTISGNGGGPSFTVQLPPVSVKSFSSSSPVSGITPFNVALTNCTPSTGSASVYFEPGASVDLTTGQLKNMTGTATNVEVQLQDSSDQKVVIGAGYNSSSQKWISIVNGSATLIYKAAYAMTGTVGAGSVNTTTMYSIVYQ</sequence>
<dbReference type="EMBL" id="FNYE01000006">
    <property type="protein sequence ID" value="SEJ04076.1"/>
    <property type="molecule type" value="Genomic_DNA"/>
</dbReference>
<accession>A0A1H6VK83</accession>
<keyword evidence="3 5" id="KW-0732">Signal</keyword>
<dbReference type="Gene3D" id="2.60.40.1090">
    <property type="entry name" value="Fimbrial-type adhesion domain"/>
    <property type="match status" value="1"/>
</dbReference>
<evidence type="ECO:0000313" key="7">
    <source>
        <dbReference type="Proteomes" id="UP000198866"/>
    </source>
</evidence>
<evidence type="ECO:0000256" key="1">
    <source>
        <dbReference type="ARBA" id="ARBA00004561"/>
    </source>
</evidence>
<name>A0A1H6VK83_9BURK</name>
<dbReference type="InterPro" id="IPR008966">
    <property type="entry name" value="Adhesion_dom_sf"/>
</dbReference>
<dbReference type="GO" id="GO:0009289">
    <property type="term" value="C:pilus"/>
    <property type="evidence" value="ECO:0007669"/>
    <property type="project" value="UniProtKB-SubCell"/>
</dbReference>
<organism evidence="6 7">
    <name type="scientific">Paraburkholderia diazotrophica</name>
    <dbReference type="NCBI Taxonomy" id="667676"/>
    <lineage>
        <taxon>Bacteria</taxon>
        <taxon>Pseudomonadati</taxon>
        <taxon>Pseudomonadota</taxon>
        <taxon>Betaproteobacteria</taxon>
        <taxon>Burkholderiales</taxon>
        <taxon>Burkholderiaceae</taxon>
        <taxon>Paraburkholderia</taxon>
    </lineage>
</organism>
<evidence type="ECO:0000256" key="2">
    <source>
        <dbReference type="ARBA" id="ARBA00006671"/>
    </source>
</evidence>
<proteinExistence type="inferred from homology"/>
<dbReference type="PANTHER" id="PTHR33420">
    <property type="entry name" value="FIMBRIAL SUBUNIT ELFA-RELATED"/>
    <property type="match status" value="1"/>
</dbReference>
<dbReference type="OrthoDB" id="8656135at2"/>